<dbReference type="PANTHER" id="PTHR30121">
    <property type="entry name" value="UNCHARACTERIZED PROTEIN YJGR-RELATED"/>
    <property type="match status" value="1"/>
</dbReference>
<dbReference type="InterPro" id="IPR027417">
    <property type="entry name" value="P-loop_NTPase"/>
</dbReference>
<dbReference type="Pfam" id="PF01935">
    <property type="entry name" value="DUF87"/>
    <property type="match status" value="1"/>
</dbReference>
<gene>
    <name evidence="2" type="ORF">BJBARM5_0382</name>
</gene>
<protein>
    <recommendedName>
        <fullName evidence="1">Helicase HerA central domain-containing protein</fullName>
    </recommendedName>
</protein>
<reference evidence="2 3" key="1">
    <citation type="journal article" date="2010" name="Proc. Natl. Acad. Sci. U.S.A.">
        <title>Enigmatic, ultrasmall, uncultivated Archaea.</title>
        <authorList>
            <person name="Baker B.J."/>
            <person name="Comolli L.R."/>
            <person name="Dick G.J."/>
            <person name="Hauser L.J."/>
            <person name="Hyatt D."/>
            <person name="Dill B.D."/>
            <person name="Land M.L."/>
            <person name="Verberkmoes N.C."/>
            <person name="Hettich R.L."/>
            <person name="Banfield J.F."/>
        </authorList>
    </citation>
    <scope>NUCLEOTIDE SEQUENCE [LARGE SCALE GENOMIC DNA]</scope>
</reference>
<dbReference type="Gene3D" id="3.40.50.300">
    <property type="entry name" value="P-loop containing nucleotide triphosphate hydrolases"/>
    <property type="match status" value="2"/>
</dbReference>
<dbReference type="AlphaFoldDB" id="D6GV75"/>
<dbReference type="InterPro" id="IPR002789">
    <property type="entry name" value="HerA_central"/>
</dbReference>
<dbReference type="Proteomes" id="UP000009376">
    <property type="component" value="Unassembled WGS sequence"/>
</dbReference>
<dbReference type="InterPro" id="IPR051162">
    <property type="entry name" value="T4SS_component"/>
</dbReference>
<dbReference type="PANTHER" id="PTHR30121:SF11">
    <property type="entry name" value="AAA+ ATPASE DOMAIN-CONTAINING PROTEIN"/>
    <property type="match status" value="1"/>
</dbReference>
<dbReference type="EMBL" id="GG745551">
    <property type="protein sequence ID" value="EFD92876.1"/>
    <property type="molecule type" value="Genomic_DNA"/>
</dbReference>
<evidence type="ECO:0000313" key="2">
    <source>
        <dbReference type="EMBL" id="EFD92876.1"/>
    </source>
</evidence>
<name>D6GV75_PARA5</name>
<accession>D6GV75</accession>
<evidence type="ECO:0000259" key="1">
    <source>
        <dbReference type="Pfam" id="PF01935"/>
    </source>
</evidence>
<feature type="domain" description="Helicase HerA central" evidence="1">
    <location>
        <begin position="77"/>
        <end position="162"/>
    </location>
</feature>
<evidence type="ECO:0000313" key="3">
    <source>
        <dbReference type="Proteomes" id="UP000009376"/>
    </source>
</evidence>
<dbReference type="SUPFAM" id="SSF52540">
    <property type="entry name" value="P-loop containing nucleoside triphosphate hydrolases"/>
    <property type="match status" value="1"/>
</dbReference>
<proteinExistence type="predicted"/>
<organism evidence="2 3">
    <name type="scientific">Candidatus Parvarchaeum acidophilus ARMAN-5</name>
    <dbReference type="NCBI Taxonomy" id="662762"/>
    <lineage>
        <taxon>Archaea</taxon>
        <taxon>Candidatus Parvarchaeota</taxon>
        <taxon>Candidatus Parvarchaeum</taxon>
    </lineage>
</organism>
<sequence>MEAEQEVLGKILQGLDKLRTRVDTSFIEGLIARLSKTADKEMQRFLILKIIQEYERLEQLFPNLDASYPLIKVKEGIEVGNLLYKGQPISRFSLSVEDLNRNVLVIGSTGHGKTSLIMNILLQAEKQGVNYLCFDMKKDYQFLGLSKNTVYISSSNIKINPLEPPKDVSMQEWAVHFADVFSDSFALLVGSRDYLLENTMGLFSEWDKQYPPSLSDLLKYIEVYGRRNDYFKVVRGRISGLLMATEIFDCNNGISFEKLNDKNIVLSMEKFGQPEGHFLVSLVLSRFYYHSLAKGRSSSFKRVFVIDDAHMILDANQEKDYAKGIPILQYILSKIREFGYGFIFSDQQISSIISSAIQNTNTKFIGKVNLLPDLYKILPAEYKLAPEIGNSENGEFIVINDSVYPFSVFKADLVKTEKYVRSDLIGLKEKIDSDFFVYFKNSDKDLKEKELLEEISKNPGSNLRGHQLALEKIINKEDFNTLKNKLISEGIISELSILMEDEKTHKFLFIKSAPNEGLSNNNLMYFDEKSFFSYLMRELVARHLKSRKISFQEEVSGFLIKGLIKTYIFIEQDVIALSKLLETRFDRVIFIVNDNMNKDDIIADMLKEGDAASLLNFKTLNLMYFYEFKKAF</sequence>